<feature type="transmembrane region" description="Helical" evidence="2">
    <location>
        <begin position="339"/>
        <end position="365"/>
    </location>
</feature>
<sequence>MSPQARPGGDTATPARRPVSTGSASRDQVTDKKTKSAEDEVVEVVDSPGGGSAKPPKPENPASGDAKGGKTAGGDNDQVENPTMRVRPPASSTDKWSSGSASAPTAAHNRPTSAGPAGAGGGGGTGSAGAPGGAAGPRGAGGPGGRPAPAGRPAPGGGNTGRGPEGGARPAAGSGRPSGGRPAGAPEAPAGRPAAQGAPAGNNRAPARPTTPTGPGGDRAWTAEATSTMDSVSDHPLLTTTTDSKKSGSKSKGGRNPRKAHLVLRRIEPWSAMKFSFVVSLVCFVVLFVAVAVLYIVLSAVGVFDSIVETVNGLTASEGGKASATSTFDIASWFEPVRILGYTALIGAVNVVLITALATLGSVIYNLASDLVGGIEVTFSEAE</sequence>
<protein>
    <recommendedName>
        <fullName evidence="3">DUF3566 domain-containing protein</fullName>
    </recommendedName>
</protein>
<feature type="compositionally biased region" description="Gly residues" evidence="1">
    <location>
        <begin position="117"/>
        <end position="145"/>
    </location>
</feature>
<evidence type="ECO:0000259" key="3">
    <source>
        <dbReference type="Pfam" id="PF12089"/>
    </source>
</evidence>
<feature type="domain" description="DUF3566" evidence="3">
    <location>
        <begin position="257"/>
        <end position="381"/>
    </location>
</feature>
<feature type="compositionally biased region" description="Polar residues" evidence="1">
    <location>
        <begin position="90"/>
        <end position="103"/>
    </location>
</feature>
<gene>
    <name evidence="4" type="ORF">Ssi02_71810</name>
</gene>
<dbReference type="AlphaFoldDB" id="A0A919RQ27"/>
<feature type="transmembrane region" description="Helical" evidence="2">
    <location>
        <begin position="275"/>
        <end position="298"/>
    </location>
</feature>
<feature type="compositionally biased region" description="Low complexity" evidence="1">
    <location>
        <begin position="183"/>
        <end position="213"/>
    </location>
</feature>
<keyword evidence="5" id="KW-1185">Reference proteome</keyword>
<organism evidence="4 5">
    <name type="scientific">Sinosporangium siamense</name>
    <dbReference type="NCBI Taxonomy" id="1367973"/>
    <lineage>
        <taxon>Bacteria</taxon>
        <taxon>Bacillati</taxon>
        <taxon>Actinomycetota</taxon>
        <taxon>Actinomycetes</taxon>
        <taxon>Streptosporangiales</taxon>
        <taxon>Streptosporangiaceae</taxon>
        <taxon>Sinosporangium</taxon>
    </lineage>
</organism>
<feature type="compositionally biased region" description="Basic residues" evidence="1">
    <location>
        <begin position="247"/>
        <end position="258"/>
    </location>
</feature>
<feature type="compositionally biased region" description="Gly residues" evidence="1">
    <location>
        <begin position="154"/>
        <end position="166"/>
    </location>
</feature>
<keyword evidence="2" id="KW-0812">Transmembrane</keyword>
<feature type="region of interest" description="Disordered" evidence="1">
    <location>
        <begin position="1"/>
        <end position="258"/>
    </location>
</feature>
<dbReference type="InterPro" id="IPR021949">
    <property type="entry name" value="DUF3566_TM"/>
</dbReference>
<evidence type="ECO:0000313" key="4">
    <source>
        <dbReference type="EMBL" id="GII96950.1"/>
    </source>
</evidence>
<dbReference type="Pfam" id="PF12089">
    <property type="entry name" value="DUF3566"/>
    <property type="match status" value="1"/>
</dbReference>
<keyword evidence="2" id="KW-1133">Transmembrane helix</keyword>
<evidence type="ECO:0000256" key="1">
    <source>
        <dbReference type="SAM" id="MobiDB-lite"/>
    </source>
</evidence>
<evidence type="ECO:0000313" key="5">
    <source>
        <dbReference type="Proteomes" id="UP000606172"/>
    </source>
</evidence>
<reference evidence="4" key="1">
    <citation type="submission" date="2021-01" db="EMBL/GenBank/DDBJ databases">
        <title>Whole genome shotgun sequence of Sinosporangium siamense NBRC 109515.</title>
        <authorList>
            <person name="Komaki H."/>
            <person name="Tamura T."/>
        </authorList>
    </citation>
    <scope>NUCLEOTIDE SEQUENCE</scope>
    <source>
        <strain evidence="4">NBRC 109515</strain>
    </source>
</reference>
<name>A0A919RQ27_9ACTN</name>
<keyword evidence="2" id="KW-0472">Membrane</keyword>
<evidence type="ECO:0000256" key="2">
    <source>
        <dbReference type="SAM" id="Phobius"/>
    </source>
</evidence>
<proteinExistence type="predicted"/>
<comment type="caution">
    <text evidence="4">The sequence shown here is derived from an EMBL/GenBank/DDBJ whole genome shotgun (WGS) entry which is preliminary data.</text>
</comment>
<dbReference type="EMBL" id="BOOW01000052">
    <property type="protein sequence ID" value="GII96950.1"/>
    <property type="molecule type" value="Genomic_DNA"/>
</dbReference>
<dbReference type="Proteomes" id="UP000606172">
    <property type="component" value="Unassembled WGS sequence"/>
</dbReference>
<accession>A0A919RQ27</accession>
<feature type="compositionally biased region" description="Basic and acidic residues" evidence="1">
    <location>
        <begin position="28"/>
        <end position="38"/>
    </location>
</feature>